<dbReference type="Pfam" id="PF04443">
    <property type="entry name" value="LuxE"/>
    <property type="match status" value="1"/>
</dbReference>
<dbReference type="InterPro" id="IPR007534">
    <property type="entry name" value="LuxE"/>
</dbReference>
<accession>A0A1L5FB66</accession>
<dbReference type="InterPro" id="IPR042099">
    <property type="entry name" value="ANL_N_sf"/>
</dbReference>
<dbReference type="GO" id="GO:0008218">
    <property type="term" value="P:bioluminescence"/>
    <property type="evidence" value="ECO:0007669"/>
    <property type="project" value="InterPro"/>
</dbReference>
<feature type="domain" description="Acyl-protein synthetase LuxE" evidence="1">
    <location>
        <begin position="18"/>
        <end position="369"/>
    </location>
</feature>
<name>A0A1L5FB66_CLOKL</name>
<dbReference type="AlphaFoldDB" id="A0A1L5FB66"/>
<organism evidence="2 3">
    <name type="scientific">Clostridium kluyveri</name>
    <dbReference type="NCBI Taxonomy" id="1534"/>
    <lineage>
        <taxon>Bacteria</taxon>
        <taxon>Bacillati</taxon>
        <taxon>Bacillota</taxon>
        <taxon>Clostridia</taxon>
        <taxon>Eubacteriales</taxon>
        <taxon>Clostridiaceae</taxon>
        <taxon>Clostridium</taxon>
    </lineage>
</organism>
<dbReference type="Gene3D" id="3.40.50.12780">
    <property type="entry name" value="N-terminal domain of ligase-like"/>
    <property type="match status" value="1"/>
</dbReference>
<dbReference type="OrthoDB" id="182577at2"/>
<evidence type="ECO:0000313" key="3">
    <source>
        <dbReference type="Proteomes" id="UP000184604"/>
    </source>
</evidence>
<sequence length="374" mass="42630">MRYAVDMKPLIENIIFRDQFEMLQEEKEGMLIEIIKKQLALNEVNPNVGSMYRKLSIDISKISKLSQVPFIPVNMFKIFDLLTCRKEDVIRVLNSSSTTSKTPSKIYLDKGTSIRQSQALINTLKSFLGVTRKPLLVLDTGNVNKNKGVLNARGAAIRGISNFASSITYVMDEEDGELEINLPRLKKFEEENKNKEILVYGFTYIIWSKFVTQLKKKNIKLSLPKMKLLHSGGWKKLVSESVEKEEFNRVTAEIFGTEKSNVMDFYGMVEQLGVVFVDCECGYKHVPDFADIIIRDFNTLEEVEVEQQGIIEVLSILGTSYPSQGILTEDVGEFIGIDDCSCGRRGKYFKFRSRIEKAETRGCGDTFAEREEKK</sequence>
<evidence type="ECO:0000313" key="2">
    <source>
        <dbReference type="EMBL" id="APM40242.1"/>
    </source>
</evidence>
<proteinExistence type="predicted"/>
<gene>
    <name evidence="2" type="ORF">BS101_16610</name>
</gene>
<dbReference type="EMBL" id="CP018335">
    <property type="protein sequence ID" value="APM40242.1"/>
    <property type="molecule type" value="Genomic_DNA"/>
</dbReference>
<evidence type="ECO:0000259" key="1">
    <source>
        <dbReference type="Pfam" id="PF04443"/>
    </source>
</evidence>
<reference evidence="2 3" key="1">
    <citation type="submission" date="2016-12" db="EMBL/GenBank/DDBJ databases">
        <title>Complete genome sequence of Clostridium kluyveri JZZ isolated from the pit mud of a Chinese flavor liquor-making factory.</title>
        <authorList>
            <person name="Wang Y."/>
        </authorList>
    </citation>
    <scope>NUCLEOTIDE SEQUENCE [LARGE SCALE GENOMIC DNA]</scope>
    <source>
        <strain evidence="2 3">JZZ</strain>
    </source>
</reference>
<dbReference type="Proteomes" id="UP000184604">
    <property type="component" value="Chromosome"/>
</dbReference>
<protein>
    <submittedName>
        <fullName evidence="2">Acyl-protein synthetase</fullName>
    </submittedName>
</protein>
<dbReference type="GO" id="GO:0047474">
    <property type="term" value="F:long-chain fatty acid--protein ligase activity"/>
    <property type="evidence" value="ECO:0007669"/>
    <property type="project" value="InterPro"/>
</dbReference>